<evidence type="ECO:0000256" key="1">
    <source>
        <dbReference type="SAM" id="Phobius"/>
    </source>
</evidence>
<proteinExistence type="predicted"/>
<dbReference type="Proteomes" id="UP001596977">
    <property type="component" value="Unassembled WGS sequence"/>
</dbReference>
<keyword evidence="1" id="KW-0812">Transmembrane</keyword>
<evidence type="ECO:0000313" key="3">
    <source>
        <dbReference type="Proteomes" id="UP001596977"/>
    </source>
</evidence>
<protein>
    <recommendedName>
        <fullName evidence="4">DUF4760 domain-containing protein</fullName>
    </recommendedName>
</protein>
<accession>A0ABW3H3B8</accession>
<dbReference type="EMBL" id="JBHTJG010000002">
    <property type="protein sequence ID" value="MFD0945961.1"/>
    <property type="molecule type" value="Genomic_DNA"/>
</dbReference>
<comment type="caution">
    <text evidence="2">The sequence shown here is derived from an EMBL/GenBank/DDBJ whole genome shotgun (WGS) entry which is preliminary data.</text>
</comment>
<evidence type="ECO:0008006" key="4">
    <source>
        <dbReference type="Google" id="ProtNLM"/>
    </source>
</evidence>
<name>A0ABW3H3B8_9SPHN</name>
<dbReference type="RefSeq" id="WP_264943241.1">
    <property type="nucleotide sequence ID" value="NZ_JAPDRA010000002.1"/>
</dbReference>
<sequence>MINWIVDHIEAIAGAVSALVTAVALIATWLSWRRSELRRDDVHNWANEGISALQTLRLICGSPRMRLTAAEERARLAQLMVDTSVLVERGRLFFRNARSFDGRHLPRAYRGKRPDILDQLVVAHQIACAWPTAHADARLRMALVAEDVLRRFVTLMQAEVGRGRTASAGTRRRGDGADLAWRMQDLDPDRIALAAGGASGGSPS</sequence>
<keyword evidence="1" id="KW-0472">Membrane</keyword>
<reference evidence="3" key="1">
    <citation type="journal article" date="2019" name="Int. J. Syst. Evol. Microbiol.">
        <title>The Global Catalogue of Microorganisms (GCM) 10K type strain sequencing project: providing services to taxonomists for standard genome sequencing and annotation.</title>
        <authorList>
            <consortium name="The Broad Institute Genomics Platform"/>
            <consortium name="The Broad Institute Genome Sequencing Center for Infectious Disease"/>
            <person name="Wu L."/>
            <person name="Ma J."/>
        </authorList>
    </citation>
    <scope>NUCLEOTIDE SEQUENCE [LARGE SCALE GENOMIC DNA]</scope>
    <source>
        <strain evidence="3">CCUG 62982</strain>
    </source>
</reference>
<feature type="transmembrane region" description="Helical" evidence="1">
    <location>
        <begin position="12"/>
        <end position="32"/>
    </location>
</feature>
<gene>
    <name evidence="2" type="ORF">ACFQ1E_06390</name>
</gene>
<keyword evidence="1" id="KW-1133">Transmembrane helix</keyword>
<evidence type="ECO:0000313" key="2">
    <source>
        <dbReference type="EMBL" id="MFD0945961.1"/>
    </source>
</evidence>
<keyword evidence="3" id="KW-1185">Reference proteome</keyword>
<organism evidence="2 3">
    <name type="scientific">Sphingomonas canadensis</name>
    <dbReference type="NCBI Taxonomy" id="1219257"/>
    <lineage>
        <taxon>Bacteria</taxon>
        <taxon>Pseudomonadati</taxon>
        <taxon>Pseudomonadota</taxon>
        <taxon>Alphaproteobacteria</taxon>
        <taxon>Sphingomonadales</taxon>
        <taxon>Sphingomonadaceae</taxon>
        <taxon>Sphingomonas</taxon>
    </lineage>
</organism>